<name>A0A6J7RFA1_9ZZZZ</name>
<evidence type="ECO:0000313" key="1">
    <source>
        <dbReference type="EMBL" id="CAB4345310.1"/>
    </source>
</evidence>
<dbReference type="EMBL" id="CAFAAO010000001">
    <property type="protein sequence ID" value="CAB4792370.1"/>
    <property type="molecule type" value="Genomic_DNA"/>
</dbReference>
<dbReference type="EMBL" id="CAESAD010000018">
    <property type="protein sequence ID" value="CAB4345310.1"/>
    <property type="molecule type" value="Genomic_DNA"/>
</dbReference>
<dbReference type="InterPro" id="IPR029063">
    <property type="entry name" value="SAM-dependent_MTases_sf"/>
</dbReference>
<protein>
    <submittedName>
        <fullName evidence="4">Unannotated protein</fullName>
    </submittedName>
</protein>
<accession>A0A6J7RFA1</accession>
<evidence type="ECO:0000313" key="2">
    <source>
        <dbReference type="EMBL" id="CAB4345808.1"/>
    </source>
</evidence>
<dbReference type="AlphaFoldDB" id="A0A6J7RFA1"/>
<dbReference type="PRINTS" id="PR00507">
    <property type="entry name" value="N12N6MTFRASE"/>
</dbReference>
<dbReference type="Gene3D" id="3.40.50.150">
    <property type="entry name" value="Vaccinia Virus protein VP39"/>
    <property type="match status" value="1"/>
</dbReference>
<evidence type="ECO:0000313" key="3">
    <source>
        <dbReference type="EMBL" id="CAB4792370.1"/>
    </source>
</evidence>
<evidence type="ECO:0000313" key="4">
    <source>
        <dbReference type="EMBL" id="CAB5027351.1"/>
    </source>
</evidence>
<sequence length="300" mass="33904">MLIALPIESFLMPGSTAANTKPRLGNTRVTGKEQFYTPPDVAQAILKNVTKRVGDLAAHTLLEPAGGTGAFIEAGKNFGLTKVISYDIEPHHKKIKRGDFLAQNIAKQGLLTITNPPFGRNNSLSIPFFNKAAEVSDLIVFIVPRSWRKWSVQNRLDQNFHLVRDDDLSINYVDVNGNDAHAKDRLRTCVQYWERRDTLRPLVKVQDMGVIERTTPELADAAMTLFGYNCGQLSTDFERRKITTKMYIKLKHPKAKKAIENSDFSKFYLNTAYTEALSLPEINYVLNEYIFGDPKVQLIK</sequence>
<proteinExistence type="predicted"/>
<gene>
    <name evidence="3" type="ORF">UFOPK3037_00022</name>
    <name evidence="2" type="ORF">UFOPK3406_01576</name>
    <name evidence="1" type="ORF">UFOPK3925_01547</name>
    <name evidence="4" type="ORF">UFOPK4097_01334</name>
</gene>
<reference evidence="4" key="1">
    <citation type="submission" date="2020-05" db="EMBL/GenBank/DDBJ databases">
        <authorList>
            <person name="Chiriac C."/>
            <person name="Salcher M."/>
            <person name="Ghai R."/>
            <person name="Kavagutti S V."/>
        </authorList>
    </citation>
    <scope>NUCLEOTIDE SEQUENCE</scope>
</reference>
<dbReference type="EMBL" id="CAFBPK010000027">
    <property type="protein sequence ID" value="CAB5027351.1"/>
    <property type="molecule type" value="Genomic_DNA"/>
</dbReference>
<organism evidence="4">
    <name type="scientific">freshwater metagenome</name>
    <dbReference type="NCBI Taxonomy" id="449393"/>
    <lineage>
        <taxon>unclassified sequences</taxon>
        <taxon>metagenomes</taxon>
        <taxon>ecological metagenomes</taxon>
    </lineage>
</organism>
<dbReference type="SUPFAM" id="SSF53335">
    <property type="entry name" value="S-adenosyl-L-methionine-dependent methyltransferases"/>
    <property type="match status" value="1"/>
</dbReference>
<dbReference type="EMBL" id="CAESAI010000093">
    <property type="protein sequence ID" value="CAB4345808.1"/>
    <property type="molecule type" value="Genomic_DNA"/>
</dbReference>